<dbReference type="GO" id="GO:0001228">
    <property type="term" value="F:DNA-binding transcription activator activity, RNA polymerase II-specific"/>
    <property type="evidence" value="ECO:0007669"/>
    <property type="project" value="TreeGrafter"/>
</dbReference>
<dbReference type="Gene3D" id="1.10.30.10">
    <property type="entry name" value="High mobility group box domain"/>
    <property type="match status" value="1"/>
</dbReference>
<evidence type="ECO:0000256" key="4">
    <source>
        <dbReference type="PROSITE-ProRule" id="PRU00267"/>
    </source>
</evidence>
<keyword evidence="1" id="KW-0805">Transcription regulation</keyword>
<accession>A0A0A0RCF5</accession>
<dbReference type="SUPFAM" id="SSF47095">
    <property type="entry name" value="HMG-box"/>
    <property type="match status" value="1"/>
</dbReference>
<evidence type="ECO:0000259" key="6">
    <source>
        <dbReference type="PROSITE" id="PS50118"/>
    </source>
</evidence>
<proteinExistence type="predicted"/>
<dbReference type="PANTHER" id="PTHR10270:SF161">
    <property type="entry name" value="SEX-DETERMINING REGION Y PROTEIN"/>
    <property type="match status" value="1"/>
</dbReference>
<feature type="compositionally biased region" description="Basic residues" evidence="5">
    <location>
        <begin position="197"/>
        <end position="210"/>
    </location>
</feature>
<evidence type="ECO:0000256" key="2">
    <source>
        <dbReference type="ARBA" id="ARBA00023125"/>
    </source>
</evidence>
<reference evidence="7" key="2">
    <citation type="submission" date="2014-07" db="EMBL/GenBank/DDBJ databases">
        <authorList>
            <person name="Zhang Y.-J."/>
            <person name="Zhang S."/>
            <person name="Liu X.-Z."/>
        </authorList>
    </citation>
    <scope>NUCLEOTIDE SEQUENCE</scope>
    <source>
        <strain evidence="7">XZ12_16</strain>
    </source>
</reference>
<dbReference type="InterPro" id="IPR009071">
    <property type="entry name" value="HMG_box_dom"/>
</dbReference>
<keyword evidence="2 4" id="KW-0238">DNA-binding</keyword>
<dbReference type="GO" id="GO:0005634">
    <property type="term" value="C:nucleus"/>
    <property type="evidence" value="ECO:0007669"/>
    <property type="project" value="UniProtKB-UniRule"/>
</dbReference>
<feature type="DNA-binding region" description="HMG box" evidence="4">
    <location>
        <begin position="127"/>
        <end position="195"/>
    </location>
</feature>
<sequence length="249" mass="28280">MANPINMIPNPQWNAIDYEAIWKGLEAQVNPFSQILCLEGDFFRQLDDAAKLFIARKLMEHVQESVLYVNDGNGPDRVYLGAPRHFVVGGGMILQISGYAPYWIRRSVSKVVTATVLAPPSPKDIKIPRPPNAYILYRKERHHHVKDANPGITNNEISQILGKAWNIESNDVRQKYKDMSQRVKQALLEKHPDYQYKPRRPCERRRRRRASPNQNPKQSTSRNAATRDAAISTEDTSTGTGDTNTANGF</sequence>
<dbReference type="PROSITE" id="PS50118">
    <property type="entry name" value="HMG_BOX_2"/>
    <property type="match status" value="1"/>
</dbReference>
<dbReference type="InterPro" id="IPR050140">
    <property type="entry name" value="SRY-related_HMG-box_TF-like"/>
</dbReference>
<feature type="region of interest" description="Disordered" evidence="5">
    <location>
        <begin position="190"/>
        <end position="249"/>
    </location>
</feature>
<evidence type="ECO:0000313" key="7">
    <source>
        <dbReference type="EMBL" id="AIV43040.1"/>
    </source>
</evidence>
<feature type="compositionally biased region" description="Low complexity" evidence="5">
    <location>
        <begin position="232"/>
        <end position="249"/>
    </location>
</feature>
<dbReference type="InterPro" id="IPR036910">
    <property type="entry name" value="HMG_box_dom_sf"/>
</dbReference>
<name>A0A0A0RCF5_9HYPO</name>
<dbReference type="PANTHER" id="PTHR10270">
    <property type="entry name" value="SOX TRANSCRIPTION FACTOR"/>
    <property type="match status" value="1"/>
</dbReference>
<dbReference type="CDD" id="cd01389">
    <property type="entry name" value="HMG-box_ROX1-like"/>
    <property type="match status" value="1"/>
</dbReference>
<organism evidence="7">
    <name type="scientific">Ophiocordyceps sinensis</name>
    <dbReference type="NCBI Taxonomy" id="72228"/>
    <lineage>
        <taxon>Eukaryota</taxon>
        <taxon>Fungi</taxon>
        <taxon>Dikarya</taxon>
        <taxon>Ascomycota</taxon>
        <taxon>Pezizomycotina</taxon>
        <taxon>Sordariomycetes</taxon>
        <taxon>Hypocreomycetidae</taxon>
        <taxon>Hypocreales</taxon>
        <taxon>Ophiocordycipitaceae</taxon>
        <taxon>Ophiocordyceps</taxon>
    </lineage>
</organism>
<dbReference type="GO" id="GO:0030154">
    <property type="term" value="P:cell differentiation"/>
    <property type="evidence" value="ECO:0007669"/>
    <property type="project" value="TreeGrafter"/>
</dbReference>
<evidence type="ECO:0000256" key="3">
    <source>
        <dbReference type="ARBA" id="ARBA00023163"/>
    </source>
</evidence>
<gene>
    <name evidence="7" type="primary">MAT1-2-1</name>
</gene>
<dbReference type="GO" id="GO:0000978">
    <property type="term" value="F:RNA polymerase II cis-regulatory region sequence-specific DNA binding"/>
    <property type="evidence" value="ECO:0007669"/>
    <property type="project" value="TreeGrafter"/>
</dbReference>
<dbReference type="EMBL" id="KM197536">
    <property type="protein sequence ID" value="AIV43040.1"/>
    <property type="molecule type" value="Genomic_DNA"/>
</dbReference>
<dbReference type="Pfam" id="PF00505">
    <property type="entry name" value="HMG_box"/>
    <property type="match status" value="1"/>
</dbReference>
<dbReference type="GO" id="GO:0000122">
    <property type="term" value="P:negative regulation of transcription by RNA polymerase II"/>
    <property type="evidence" value="ECO:0007669"/>
    <property type="project" value="TreeGrafter"/>
</dbReference>
<dbReference type="FunFam" id="1.10.30.10:FF:000041">
    <property type="entry name" value="HMG box family protein"/>
    <property type="match status" value="1"/>
</dbReference>
<evidence type="ECO:0000256" key="1">
    <source>
        <dbReference type="ARBA" id="ARBA00023015"/>
    </source>
</evidence>
<evidence type="ECO:0000256" key="5">
    <source>
        <dbReference type="SAM" id="MobiDB-lite"/>
    </source>
</evidence>
<keyword evidence="4" id="KW-0539">Nucleus</keyword>
<reference evidence="7" key="1">
    <citation type="journal article" date="2014" name="Mol. Ecol.">
        <title>Phylogeography and evolution of a fungal-insect association on the Tibetan Plateau.</title>
        <authorList>
            <person name="Zhang Y."/>
            <person name="Zhang S."/>
            <person name="Li Y."/>
            <person name="Ma S."/>
            <person name="Wang C."/>
            <person name="Xiang M."/>
            <person name="Liu X."/>
            <person name="An Z."/>
            <person name="Xu J."/>
            <person name="Liu X."/>
        </authorList>
    </citation>
    <scope>NUCLEOTIDE SEQUENCE</scope>
    <source>
        <strain evidence="7">XZ12_16</strain>
    </source>
</reference>
<keyword evidence="3" id="KW-0804">Transcription</keyword>
<protein>
    <submittedName>
        <fullName evidence="7">Mating type protein MAT1-2-1</fullName>
    </submittedName>
</protein>
<feature type="domain" description="HMG box" evidence="6">
    <location>
        <begin position="127"/>
        <end position="195"/>
    </location>
</feature>
<dbReference type="AlphaFoldDB" id="A0A0A0RCF5"/>
<dbReference type="SMART" id="SM00398">
    <property type="entry name" value="HMG"/>
    <property type="match status" value="1"/>
</dbReference>
<feature type="compositionally biased region" description="Polar residues" evidence="5">
    <location>
        <begin position="211"/>
        <end position="224"/>
    </location>
</feature>